<evidence type="ECO:0000313" key="1">
    <source>
        <dbReference type="EMBL" id="ETW44155.1"/>
    </source>
</evidence>
<protein>
    <recommendedName>
        <fullName evidence="3">RRM domain-containing protein</fullName>
    </recommendedName>
</protein>
<dbReference type="EMBL" id="KI926031">
    <property type="protein sequence ID" value="ETW44155.1"/>
    <property type="molecule type" value="Genomic_DNA"/>
</dbReference>
<dbReference type="PANTHER" id="PTHR15592">
    <property type="entry name" value="MATRIN 3/NUCLEAR PROTEIN 220-RELATED"/>
    <property type="match status" value="1"/>
</dbReference>
<dbReference type="Proteomes" id="UP000019114">
    <property type="component" value="Unassembled WGS sequence"/>
</dbReference>
<dbReference type="Gene3D" id="3.30.70.330">
    <property type="match status" value="1"/>
</dbReference>
<organism evidence="1 2">
    <name type="scientific">Plasmodium falciparum NF135/5.C10</name>
    <dbReference type="NCBI Taxonomy" id="1036726"/>
    <lineage>
        <taxon>Eukaryota</taxon>
        <taxon>Sar</taxon>
        <taxon>Alveolata</taxon>
        <taxon>Apicomplexa</taxon>
        <taxon>Aconoidasida</taxon>
        <taxon>Haemosporida</taxon>
        <taxon>Plasmodiidae</taxon>
        <taxon>Plasmodium</taxon>
        <taxon>Plasmodium (Laverania)</taxon>
    </lineage>
</organism>
<accession>W4IM35</accession>
<reference evidence="1 2" key="1">
    <citation type="submission" date="2013-02" db="EMBL/GenBank/DDBJ databases">
        <title>The Genome Annotation of Plasmodium falciparum NF135/5.C10.</title>
        <authorList>
            <consortium name="The Broad Institute Genome Sequencing Platform"/>
            <consortium name="The Broad Institute Genome Sequencing Center for Infectious Disease"/>
            <person name="Neafsey D."/>
            <person name="Hoffman S."/>
            <person name="Volkman S."/>
            <person name="Rosenthal P."/>
            <person name="Walker B."/>
            <person name="Young S.K."/>
            <person name="Zeng Q."/>
            <person name="Gargeya S."/>
            <person name="Fitzgerald M."/>
            <person name="Haas B."/>
            <person name="Abouelleil A."/>
            <person name="Allen A.W."/>
            <person name="Alvarado L."/>
            <person name="Arachchi H.M."/>
            <person name="Berlin A.M."/>
            <person name="Chapman S.B."/>
            <person name="Gainer-Dewar J."/>
            <person name="Goldberg J."/>
            <person name="Griggs A."/>
            <person name="Gujja S."/>
            <person name="Hansen M."/>
            <person name="Howarth C."/>
            <person name="Imamovic A."/>
            <person name="Ireland A."/>
            <person name="Larimer J."/>
            <person name="McCowan C."/>
            <person name="Murphy C."/>
            <person name="Pearson M."/>
            <person name="Poon T.W."/>
            <person name="Priest M."/>
            <person name="Roberts A."/>
            <person name="Saif S."/>
            <person name="Shea T."/>
            <person name="Sisk P."/>
            <person name="Sykes S."/>
            <person name="Wortman J."/>
            <person name="Nusbaum C."/>
            <person name="Birren B."/>
        </authorList>
    </citation>
    <scope>NUCLEOTIDE SEQUENCE [LARGE SCALE GENOMIC DNA]</scope>
    <source>
        <strain evidence="1 2">NF135/5.C10</strain>
    </source>
</reference>
<gene>
    <name evidence="1" type="ORF">PFNF135_01407</name>
</gene>
<dbReference type="SUPFAM" id="SSF54928">
    <property type="entry name" value="RNA-binding domain, RBD"/>
    <property type="match status" value="1"/>
</dbReference>
<name>W4IM35_PLAFA</name>
<dbReference type="InterPro" id="IPR012677">
    <property type="entry name" value="Nucleotide-bd_a/b_plait_sf"/>
</dbReference>
<dbReference type="InterPro" id="IPR035979">
    <property type="entry name" value="RBD_domain_sf"/>
</dbReference>
<dbReference type="Pfam" id="PF13893">
    <property type="entry name" value="RRM_5"/>
    <property type="match status" value="1"/>
</dbReference>
<reference evidence="1 2" key="2">
    <citation type="submission" date="2013-02" db="EMBL/GenBank/DDBJ databases">
        <title>The Genome Sequence of Plasmodium falciparum NF135/5.C10.</title>
        <authorList>
            <consortium name="The Broad Institute Genome Sequencing Platform"/>
            <consortium name="The Broad Institute Genome Sequencing Center for Infectious Disease"/>
            <person name="Neafsey D."/>
            <person name="Cheeseman I."/>
            <person name="Volkman S."/>
            <person name="Adams J."/>
            <person name="Walker B."/>
            <person name="Young S.K."/>
            <person name="Zeng Q."/>
            <person name="Gargeya S."/>
            <person name="Fitzgerald M."/>
            <person name="Haas B."/>
            <person name="Abouelleil A."/>
            <person name="Alvarado L."/>
            <person name="Arachchi H.M."/>
            <person name="Berlin A.M."/>
            <person name="Chapman S.B."/>
            <person name="Dewar J."/>
            <person name="Goldberg J."/>
            <person name="Griggs A."/>
            <person name="Gujja S."/>
            <person name="Hansen M."/>
            <person name="Howarth C."/>
            <person name="Imamovic A."/>
            <person name="Larimer J."/>
            <person name="McCowan C."/>
            <person name="Murphy C."/>
            <person name="Neiman D."/>
            <person name="Pearson M."/>
            <person name="Priest M."/>
            <person name="Roberts A."/>
            <person name="Saif S."/>
            <person name="Shea T."/>
            <person name="Sisk P."/>
            <person name="Sykes S."/>
            <person name="Wortman J."/>
            <person name="Nusbaum C."/>
            <person name="Birren B."/>
        </authorList>
    </citation>
    <scope>NUCLEOTIDE SEQUENCE [LARGE SCALE GENOMIC DNA]</scope>
    <source>
        <strain evidence="1 2">NF135/5.C10</strain>
    </source>
</reference>
<sequence>MKIFVRKLFNLFSIYGFVTRIKILREKPDAALIQYSNYIFSSLAQEYLQRARISNQSIEVNFSKIHDIRVSQRQQNNESHNTKIFRKSVDSELYQLMEKKFKLVDFEKMNPSKTPVLICYNIPKEYTDVNKV</sequence>
<evidence type="ECO:0008006" key="3">
    <source>
        <dbReference type="Google" id="ProtNLM"/>
    </source>
</evidence>
<dbReference type="AlphaFoldDB" id="W4IM35"/>
<dbReference type="GO" id="GO:0003676">
    <property type="term" value="F:nucleic acid binding"/>
    <property type="evidence" value="ECO:0007669"/>
    <property type="project" value="InterPro"/>
</dbReference>
<proteinExistence type="predicted"/>
<evidence type="ECO:0000313" key="2">
    <source>
        <dbReference type="Proteomes" id="UP000019114"/>
    </source>
</evidence>